<protein>
    <recommendedName>
        <fullName evidence="10">UV-endonuclease UvdE</fullName>
    </recommendedName>
</protein>
<dbReference type="NCBIfam" id="TIGR00629">
    <property type="entry name" value="uvde"/>
    <property type="match status" value="1"/>
</dbReference>
<dbReference type="GO" id="GO:0005739">
    <property type="term" value="C:mitochondrion"/>
    <property type="evidence" value="ECO:0007669"/>
    <property type="project" value="TreeGrafter"/>
</dbReference>
<evidence type="ECO:0008006" key="10">
    <source>
        <dbReference type="Google" id="ProtNLM"/>
    </source>
</evidence>
<sequence>MSDGLVSSLDQVGQVGQTLRRSGRLLSAAASSVQVQETYSADGPLVSRVSKRKRVETRGVVVEGEAITVNATAFDEAATLELPSPKKKRSKKAKASPQNEGDEFVEGAAKPKRKRAPIPEPVYVIPDVEKKETTFKGRLGYACLNTVLRNKKPATDSIFCSRTCRLDSLKKNGAEWLKDFGRKNVGDLKAIIQWNEDNNIRFFRLSSEMFPFASHADHGYSLEYCAGILAEAGALARKYGHRLTVHPGQYIQLGSPKPDVVEAACRDLAYHCEMLDLMGMGPDSVMIIHGGGVYDDKTATLERLKQSIRDLPTNVRNRLVLENDEMCYNAEELLEVCEELDVPLVFDYHHDAIYPSSISPQEIIKRANTIFDRRGIKPKQHLSEPRPGAVTMMERRAHADRCENLPDDLPDDMGAPPNSQFD</sequence>
<keyword evidence="4" id="KW-0228">DNA excision</keyword>
<keyword evidence="2" id="KW-0255">Endonuclease</keyword>
<feature type="region of interest" description="Disordered" evidence="7">
    <location>
        <begin position="400"/>
        <end position="422"/>
    </location>
</feature>
<organism evidence="8 9">
    <name type="scientific">Cyclocybe aegerita</name>
    <name type="common">Black poplar mushroom</name>
    <name type="synonym">Agrocybe aegerita</name>
    <dbReference type="NCBI Taxonomy" id="1973307"/>
    <lineage>
        <taxon>Eukaryota</taxon>
        <taxon>Fungi</taxon>
        <taxon>Dikarya</taxon>
        <taxon>Basidiomycota</taxon>
        <taxon>Agaricomycotina</taxon>
        <taxon>Agaricomycetes</taxon>
        <taxon>Agaricomycetidae</taxon>
        <taxon>Agaricales</taxon>
        <taxon>Agaricineae</taxon>
        <taxon>Bolbitiaceae</taxon>
        <taxon>Cyclocybe</taxon>
    </lineage>
</organism>
<evidence type="ECO:0000256" key="1">
    <source>
        <dbReference type="ARBA" id="ARBA00022722"/>
    </source>
</evidence>
<keyword evidence="9" id="KW-1185">Reference proteome</keyword>
<evidence type="ECO:0000256" key="3">
    <source>
        <dbReference type="ARBA" id="ARBA00022763"/>
    </source>
</evidence>
<name>A0A8S0W169_CYCAE</name>
<evidence type="ECO:0000256" key="2">
    <source>
        <dbReference type="ARBA" id="ARBA00022759"/>
    </source>
</evidence>
<dbReference type="GO" id="GO:0004519">
    <property type="term" value="F:endonuclease activity"/>
    <property type="evidence" value="ECO:0007669"/>
    <property type="project" value="UniProtKB-KW"/>
</dbReference>
<gene>
    <name evidence="8" type="ORF">AAE3_LOCUS13501</name>
</gene>
<accession>A0A8S0W169</accession>
<evidence type="ECO:0000256" key="4">
    <source>
        <dbReference type="ARBA" id="ARBA00022769"/>
    </source>
</evidence>
<dbReference type="InterPro" id="IPR004601">
    <property type="entry name" value="UvdE"/>
</dbReference>
<feature type="region of interest" description="Disordered" evidence="7">
    <location>
        <begin position="82"/>
        <end position="112"/>
    </location>
</feature>
<dbReference type="GO" id="GO:0009411">
    <property type="term" value="P:response to UV"/>
    <property type="evidence" value="ECO:0007669"/>
    <property type="project" value="InterPro"/>
</dbReference>
<evidence type="ECO:0000256" key="7">
    <source>
        <dbReference type="SAM" id="MobiDB-lite"/>
    </source>
</evidence>
<dbReference type="InterPro" id="IPR036237">
    <property type="entry name" value="Xyl_isomerase-like_sf"/>
</dbReference>
<dbReference type="Proteomes" id="UP000467700">
    <property type="component" value="Unassembled WGS sequence"/>
</dbReference>
<dbReference type="GO" id="GO:0016787">
    <property type="term" value="F:hydrolase activity"/>
    <property type="evidence" value="ECO:0007669"/>
    <property type="project" value="UniProtKB-KW"/>
</dbReference>
<feature type="compositionally biased region" description="Basic residues" evidence="7">
    <location>
        <begin position="85"/>
        <end position="94"/>
    </location>
</feature>
<keyword evidence="6" id="KW-0234">DNA repair</keyword>
<evidence type="ECO:0000256" key="5">
    <source>
        <dbReference type="ARBA" id="ARBA00022801"/>
    </source>
</evidence>
<dbReference type="OrthoDB" id="541883at2759"/>
<dbReference type="Pfam" id="PF03851">
    <property type="entry name" value="UvdE"/>
    <property type="match status" value="1"/>
</dbReference>
<reference evidence="8 9" key="1">
    <citation type="submission" date="2020-01" db="EMBL/GenBank/DDBJ databases">
        <authorList>
            <person name="Gupta K D."/>
        </authorList>
    </citation>
    <scope>NUCLEOTIDE SEQUENCE [LARGE SCALE GENOMIC DNA]</scope>
</reference>
<dbReference type="SUPFAM" id="SSF51658">
    <property type="entry name" value="Xylose isomerase-like"/>
    <property type="match status" value="1"/>
</dbReference>
<dbReference type="GO" id="GO:0006289">
    <property type="term" value="P:nucleotide-excision repair"/>
    <property type="evidence" value="ECO:0007669"/>
    <property type="project" value="InterPro"/>
</dbReference>
<keyword evidence="3" id="KW-0227">DNA damage</keyword>
<proteinExistence type="predicted"/>
<keyword evidence="5" id="KW-0378">Hydrolase</keyword>
<evidence type="ECO:0000256" key="6">
    <source>
        <dbReference type="ARBA" id="ARBA00023204"/>
    </source>
</evidence>
<dbReference type="GO" id="GO:0043504">
    <property type="term" value="P:mitochondrial DNA repair"/>
    <property type="evidence" value="ECO:0007669"/>
    <property type="project" value="TreeGrafter"/>
</dbReference>
<evidence type="ECO:0000313" key="8">
    <source>
        <dbReference type="EMBL" id="CAA7271235.1"/>
    </source>
</evidence>
<evidence type="ECO:0000313" key="9">
    <source>
        <dbReference type="Proteomes" id="UP000467700"/>
    </source>
</evidence>
<keyword evidence="1" id="KW-0540">Nuclease</keyword>
<dbReference type="AlphaFoldDB" id="A0A8S0W169"/>
<dbReference type="Gene3D" id="3.20.20.150">
    <property type="entry name" value="Divalent-metal-dependent TIM barrel enzymes"/>
    <property type="match status" value="1"/>
</dbReference>
<dbReference type="PANTHER" id="PTHR31290:SF5">
    <property type="entry name" value="UV-DAMAGE ENDONUCLEASE"/>
    <property type="match status" value="1"/>
</dbReference>
<dbReference type="PANTHER" id="PTHR31290">
    <property type="entry name" value="UV-DAMAGE ENDONUCLEASE"/>
    <property type="match status" value="1"/>
</dbReference>
<dbReference type="EMBL" id="CACVBS010000102">
    <property type="protein sequence ID" value="CAA7271235.1"/>
    <property type="molecule type" value="Genomic_DNA"/>
</dbReference>
<comment type="caution">
    <text evidence="8">The sequence shown here is derived from an EMBL/GenBank/DDBJ whole genome shotgun (WGS) entry which is preliminary data.</text>
</comment>
<dbReference type="GO" id="GO:0005634">
    <property type="term" value="C:nucleus"/>
    <property type="evidence" value="ECO:0007669"/>
    <property type="project" value="TreeGrafter"/>
</dbReference>